<dbReference type="AlphaFoldDB" id="A0A5B8UFN5"/>
<keyword evidence="1" id="KW-0732">Signal</keyword>
<accession>A0A5B8UFN5</accession>
<dbReference type="Gene3D" id="2.160.20.120">
    <property type="match status" value="1"/>
</dbReference>
<dbReference type="EMBL" id="CP042433">
    <property type="protein sequence ID" value="QEC55185.1"/>
    <property type="molecule type" value="Genomic_DNA"/>
</dbReference>
<evidence type="ECO:0000313" key="3">
    <source>
        <dbReference type="EMBL" id="QEC55185.1"/>
    </source>
</evidence>
<dbReference type="Proteomes" id="UP000321204">
    <property type="component" value="Chromosome"/>
</dbReference>
<dbReference type="InterPro" id="IPR021255">
    <property type="entry name" value="DUF2807"/>
</dbReference>
<reference evidence="3 4" key="1">
    <citation type="journal article" date="2015" name="Int. J. Syst. Evol. Microbiol.">
        <title>Flavisolibacter ginsenosidimutans sp. nov., with ginsenoside-converting activity isolated from soil used for cultivating ginseng.</title>
        <authorList>
            <person name="Zhao Y."/>
            <person name="Liu Q."/>
            <person name="Kang M.S."/>
            <person name="Jin F."/>
            <person name="Yu H."/>
            <person name="Im W.T."/>
        </authorList>
    </citation>
    <scope>NUCLEOTIDE SEQUENCE [LARGE SCALE GENOMIC DNA]</scope>
    <source>
        <strain evidence="3 4">Gsoil 636</strain>
    </source>
</reference>
<sequence>MKPKFVLAALLLVIASTAAVAQERKTMPSPTTVHFSEAFTSLVVEDDLTVVLTEGTSPDITVEGDARSVMTKEVDGSLFLSIRGVHVPGQTIVYVPASLLSRVYMNGTGTLRSATTLQNRKLKIILSDEAKVRVKSTGNVSVETWNEIDFVKGR</sequence>
<feature type="signal peptide" evidence="1">
    <location>
        <begin position="1"/>
        <end position="21"/>
    </location>
</feature>
<feature type="domain" description="Putative auto-transporter adhesin head GIN" evidence="2">
    <location>
        <begin position="38"/>
        <end position="143"/>
    </location>
</feature>
<name>A0A5B8UFN5_9BACT</name>
<dbReference type="KEGG" id="fgg:FSB75_04445"/>
<feature type="chain" id="PRO_5022696249" description="Putative auto-transporter adhesin head GIN domain-containing protein" evidence="1">
    <location>
        <begin position="22"/>
        <end position="154"/>
    </location>
</feature>
<keyword evidence="4" id="KW-1185">Reference proteome</keyword>
<proteinExistence type="predicted"/>
<evidence type="ECO:0000313" key="4">
    <source>
        <dbReference type="Proteomes" id="UP000321204"/>
    </source>
</evidence>
<protein>
    <recommendedName>
        <fullName evidence="2">Putative auto-transporter adhesin head GIN domain-containing protein</fullName>
    </recommendedName>
</protein>
<evidence type="ECO:0000259" key="2">
    <source>
        <dbReference type="Pfam" id="PF10988"/>
    </source>
</evidence>
<evidence type="ECO:0000256" key="1">
    <source>
        <dbReference type="SAM" id="SignalP"/>
    </source>
</evidence>
<organism evidence="3 4">
    <name type="scientific">Flavisolibacter ginsenosidimutans</name>
    <dbReference type="NCBI Taxonomy" id="661481"/>
    <lineage>
        <taxon>Bacteria</taxon>
        <taxon>Pseudomonadati</taxon>
        <taxon>Bacteroidota</taxon>
        <taxon>Chitinophagia</taxon>
        <taxon>Chitinophagales</taxon>
        <taxon>Chitinophagaceae</taxon>
        <taxon>Flavisolibacter</taxon>
    </lineage>
</organism>
<dbReference type="RefSeq" id="WP_146783373.1">
    <property type="nucleotide sequence ID" value="NZ_BAABIO010000006.1"/>
</dbReference>
<gene>
    <name evidence="3" type="ORF">FSB75_04445</name>
</gene>
<dbReference type="Pfam" id="PF10988">
    <property type="entry name" value="DUF2807"/>
    <property type="match status" value="1"/>
</dbReference>